<dbReference type="InterPro" id="IPR025877">
    <property type="entry name" value="MobA-like_NTP_Trfase"/>
</dbReference>
<reference evidence="3 4" key="1">
    <citation type="submission" date="2019-12" db="EMBL/GenBank/DDBJ databases">
        <title>Strain KN286 was isolated from seawater, which was collected from Caroline Seamount in the tropical western Pacific.</title>
        <authorList>
            <person name="Wang Q."/>
        </authorList>
    </citation>
    <scope>NUCLEOTIDE SEQUENCE [LARGE SCALE GENOMIC DNA]</scope>
    <source>
        <strain evidence="3 4">KN286</strain>
    </source>
</reference>
<keyword evidence="4" id="KW-1185">Reference proteome</keyword>
<dbReference type="InterPro" id="IPR036425">
    <property type="entry name" value="MoaB/Mog-like_dom_sf"/>
</dbReference>
<dbReference type="Gene3D" id="3.90.550.10">
    <property type="entry name" value="Spore Coat Polysaccharide Biosynthesis Protein SpsA, Chain A"/>
    <property type="match status" value="1"/>
</dbReference>
<accession>A0A6B0TNJ9</accession>
<dbReference type="CDD" id="cd03522">
    <property type="entry name" value="MoeA_like"/>
    <property type="match status" value="1"/>
</dbReference>
<keyword evidence="3" id="KW-0808">Transferase</keyword>
<dbReference type="Proteomes" id="UP000436016">
    <property type="component" value="Unassembled WGS sequence"/>
</dbReference>
<dbReference type="RefSeq" id="WP_160855341.1">
    <property type="nucleotide sequence ID" value="NZ_WUWG01000005.1"/>
</dbReference>
<dbReference type="PIRSF" id="PIRSF036626">
    <property type="entry name" value="MPTBd_MobAlike"/>
    <property type="match status" value="1"/>
</dbReference>
<dbReference type="InterPro" id="IPR012184">
    <property type="entry name" value="Bifunc_Mopterin-bd"/>
</dbReference>
<comment type="caution">
    <text evidence="3">The sequence shown here is derived from an EMBL/GenBank/DDBJ whole genome shotgun (WGS) entry which is preliminary data.</text>
</comment>
<sequence length="541" mass="55646">MKFGPVPLSRAKGAVLAHSIGLEGQRLRKGRTLTAGDIAALDAAGIAEVTVAALDESDVDEDSAAAALADALAPDPAALGLKIAAPFTGRVNLHATQAGILRLDADALHAINRVDPSVTIATLPDARFVAPRTLVATVKVIPYAVPADVLNRAIAAAQPESLYVAPVVRDTADLILTEVPGMKPSLLSKGQAAVEARLATLGVTLASVRTVPHDTDALADALGEGGAALTLILGGSATSDAADVGPAAVEAAGGHLERFGMPVDPGNLLFTGQLNGRPVIGLPGCARAPALNGADWVLQRVVCGQDPTPDEIAAMGVGGLLKEAPIRPQPRSRGPVTARAPKVAVLLLAAGAARRMEGRDKLLEPVDAEPLLRRQAERALASGAARTVVVLPPDRPERAAALEGLDVRTVIARDAAEGMGASLRRGVLALDDDVDAALVMLADMPEIDTPHIDRLIAAFSPDDGREIIRSTSADGQAGHPVLFGRRYFESLAQLGGDQGARSIVAEAGEHLVDVPLDGVAAITDLDTPAQWAAWRKARGEG</sequence>
<dbReference type="SUPFAM" id="SSF53218">
    <property type="entry name" value="Molybdenum cofactor biosynthesis proteins"/>
    <property type="match status" value="1"/>
</dbReference>
<dbReference type="CDD" id="cd04182">
    <property type="entry name" value="GT_2_like_f"/>
    <property type="match status" value="1"/>
</dbReference>
<dbReference type="PANTHER" id="PTHR43777:SF1">
    <property type="entry name" value="MOLYBDENUM COFACTOR CYTIDYLYLTRANSFERASE"/>
    <property type="match status" value="1"/>
</dbReference>
<dbReference type="PANTHER" id="PTHR43777">
    <property type="entry name" value="MOLYBDENUM COFACTOR CYTIDYLYLTRANSFERASE"/>
    <property type="match status" value="1"/>
</dbReference>
<dbReference type="SUPFAM" id="SSF53448">
    <property type="entry name" value="Nucleotide-diphospho-sugar transferases"/>
    <property type="match status" value="1"/>
</dbReference>
<keyword evidence="1" id="KW-0460">Magnesium</keyword>
<protein>
    <submittedName>
        <fullName evidence="3">NTP transferase domain-containing protein</fullName>
    </submittedName>
</protein>
<feature type="domain" description="MobA-like NTP transferase" evidence="2">
    <location>
        <begin position="346"/>
        <end position="507"/>
    </location>
</feature>
<dbReference type="AlphaFoldDB" id="A0A6B0TNJ9"/>
<evidence type="ECO:0000313" key="3">
    <source>
        <dbReference type="EMBL" id="MXU66127.1"/>
    </source>
</evidence>
<evidence type="ECO:0000259" key="2">
    <source>
        <dbReference type="Pfam" id="PF12804"/>
    </source>
</evidence>
<organism evidence="3 4">
    <name type="scientific">Oceanomicrobium pacificus</name>
    <dbReference type="NCBI Taxonomy" id="2692916"/>
    <lineage>
        <taxon>Bacteria</taxon>
        <taxon>Pseudomonadati</taxon>
        <taxon>Pseudomonadota</taxon>
        <taxon>Alphaproteobacteria</taxon>
        <taxon>Rhodobacterales</taxon>
        <taxon>Paracoccaceae</taxon>
        <taxon>Oceanomicrobium</taxon>
    </lineage>
</organism>
<proteinExistence type="predicted"/>
<evidence type="ECO:0000313" key="4">
    <source>
        <dbReference type="Proteomes" id="UP000436016"/>
    </source>
</evidence>
<dbReference type="EMBL" id="WUWG01000005">
    <property type="protein sequence ID" value="MXU66127.1"/>
    <property type="molecule type" value="Genomic_DNA"/>
</dbReference>
<dbReference type="InterPro" id="IPR029044">
    <property type="entry name" value="Nucleotide-diphossugar_trans"/>
</dbReference>
<evidence type="ECO:0000256" key="1">
    <source>
        <dbReference type="ARBA" id="ARBA00022842"/>
    </source>
</evidence>
<dbReference type="Pfam" id="PF12804">
    <property type="entry name" value="NTP_transf_3"/>
    <property type="match status" value="1"/>
</dbReference>
<dbReference type="Gene3D" id="3.40.980.10">
    <property type="entry name" value="MoaB/Mog-like domain"/>
    <property type="match status" value="1"/>
</dbReference>
<dbReference type="GO" id="GO:0016779">
    <property type="term" value="F:nucleotidyltransferase activity"/>
    <property type="evidence" value="ECO:0007669"/>
    <property type="project" value="UniProtKB-ARBA"/>
</dbReference>
<gene>
    <name evidence="3" type="ORF">GSH16_11775</name>
</gene>
<name>A0A6B0TNJ9_9RHOB</name>